<keyword evidence="6" id="KW-0732">Signal</keyword>
<proteinExistence type="inferred from homology"/>
<evidence type="ECO:0000256" key="3">
    <source>
        <dbReference type="ARBA" id="ARBA00022512"/>
    </source>
</evidence>
<dbReference type="EMBL" id="BPQB01000132">
    <property type="protein sequence ID" value="GJF00057.1"/>
    <property type="molecule type" value="Genomic_DNA"/>
</dbReference>
<keyword evidence="4 6" id="KW-0964">Secreted</keyword>
<keyword evidence="5 6" id="KW-1015">Disulfide bond</keyword>
<keyword evidence="3 6" id="KW-0134">Cell wall</keyword>
<evidence type="ECO:0000313" key="7">
    <source>
        <dbReference type="EMBL" id="GJF00057.1"/>
    </source>
</evidence>
<comment type="subcellular location">
    <subcellularLocation>
        <location evidence="1 6">Secreted</location>
        <location evidence="1 6">Cell wall</location>
    </subcellularLocation>
</comment>
<evidence type="ECO:0000256" key="5">
    <source>
        <dbReference type="ARBA" id="ARBA00023157"/>
    </source>
</evidence>
<dbReference type="OrthoDB" id="2753034at2759"/>
<feature type="chain" id="PRO_5040528133" description="Hydrophobin" evidence="6">
    <location>
        <begin position="18"/>
        <end position="106"/>
    </location>
</feature>
<gene>
    <name evidence="7" type="ORF">PsYK624_163340</name>
</gene>
<feature type="signal peptide" evidence="6">
    <location>
        <begin position="1"/>
        <end position="17"/>
    </location>
</feature>
<sequence length="106" mass="10588">MKFTAASLLALPLLAVATPLEVRQNTCSTGTLQCCQSTESSTSSAANLLAGLLGIVFNAGELVGQSCSPITVIDVGGSDACKAQAVCCTNNNVGGLISIGCIPVEL</sequence>
<dbReference type="InterPro" id="IPR001338">
    <property type="entry name" value="Class_I_Hydrophobin"/>
</dbReference>
<protein>
    <recommendedName>
        <fullName evidence="6">Hydrophobin</fullName>
    </recommendedName>
</protein>
<organism evidence="7 8">
    <name type="scientific">Phanerochaete sordida</name>
    <dbReference type="NCBI Taxonomy" id="48140"/>
    <lineage>
        <taxon>Eukaryota</taxon>
        <taxon>Fungi</taxon>
        <taxon>Dikarya</taxon>
        <taxon>Basidiomycota</taxon>
        <taxon>Agaricomycotina</taxon>
        <taxon>Agaricomycetes</taxon>
        <taxon>Polyporales</taxon>
        <taxon>Phanerochaetaceae</taxon>
        <taxon>Phanerochaete</taxon>
    </lineage>
</organism>
<evidence type="ECO:0000256" key="1">
    <source>
        <dbReference type="ARBA" id="ARBA00004191"/>
    </source>
</evidence>
<evidence type="ECO:0000256" key="6">
    <source>
        <dbReference type="RuleBase" id="RU365009"/>
    </source>
</evidence>
<accession>A0A9P3GRX0</accession>
<dbReference type="Pfam" id="PF01185">
    <property type="entry name" value="Hydrophobin"/>
    <property type="match status" value="1"/>
</dbReference>
<reference evidence="7 8" key="1">
    <citation type="submission" date="2021-08" db="EMBL/GenBank/DDBJ databases">
        <title>Draft Genome Sequence of Phanerochaete sordida strain YK-624.</title>
        <authorList>
            <person name="Mori T."/>
            <person name="Dohra H."/>
            <person name="Suzuki T."/>
            <person name="Kawagishi H."/>
            <person name="Hirai H."/>
        </authorList>
    </citation>
    <scope>NUCLEOTIDE SEQUENCE [LARGE SCALE GENOMIC DNA]</scope>
    <source>
        <strain evidence="7 8">YK-624</strain>
    </source>
</reference>
<keyword evidence="8" id="KW-1185">Reference proteome</keyword>
<evidence type="ECO:0000313" key="8">
    <source>
        <dbReference type="Proteomes" id="UP000703269"/>
    </source>
</evidence>
<dbReference type="Proteomes" id="UP000703269">
    <property type="component" value="Unassembled WGS sequence"/>
</dbReference>
<comment type="similarity">
    <text evidence="2 6">Belongs to the fungal hydrophobin family.</text>
</comment>
<evidence type="ECO:0000256" key="4">
    <source>
        <dbReference type="ARBA" id="ARBA00022525"/>
    </source>
</evidence>
<dbReference type="GO" id="GO:0005199">
    <property type="term" value="F:structural constituent of cell wall"/>
    <property type="evidence" value="ECO:0007669"/>
    <property type="project" value="InterPro"/>
</dbReference>
<evidence type="ECO:0000256" key="2">
    <source>
        <dbReference type="ARBA" id="ARBA00010446"/>
    </source>
</evidence>
<name>A0A9P3GRX0_9APHY</name>
<dbReference type="AlphaFoldDB" id="A0A9P3GRX0"/>
<dbReference type="GO" id="GO:0009277">
    <property type="term" value="C:fungal-type cell wall"/>
    <property type="evidence" value="ECO:0007669"/>
    <property type="project" value="InterPro"/>
</dbReference>
<dbReference type="CDD" id="cd23507">
    <property type="entry name" value="hydrophobin_I"/>
    <property type="match status" value="1"/>
</dbReference>
<comment type="caution">
    <text evidence="7">The sequence shown here is derived from an EMBL/GenBank/DDBJ whole genome shotgun (WGS) entry which is preliminary data.</text>
</comment>
<dbReference type="SMART" id="SM00075">
    <property type="entry name" value="HYDRO"/>
    <property type="match status" value="1"/>
</dbReference>